<evidence type="ECO:0000256" key="3">
    <source>
        <dbReference type="ARBA" id="ARBA00022801"/>
    </source>
</evidence>
<sequence length="408" mass="46594">MERPTDHCHTKDLNNDLITSFQAVSSPKDPGQFLTLFYEKTLGQYPKYDRLTPLFGGLPQNGNLKSHLSKAAKDMDKYISHRSLPGLAVIDWEGWRPLWDQNWTSKLIYQNLSIKKVNNTQSELSGKGIVDEAKKQFEKAARRFMQKTLKLGQAKYPKYKWGFYLYPDCFNYQWLEVNYTGKCSEKTQMQNNQMLWLWNTSTALFPSIYLDIKLKNTPRVALFVRNRVQEALRVAALARPSRTAPVYVYTWPLYRDQSEVFLSQTDLVHTVGESAALGAAGIIMWGASADYNNQGSCKSLSSYLSSTLAPYLANVTAATILCGRVLCQGKGRCVRKHYDSAHYLHLSPANFWLHRCDRKYVAVGTPSKAQLNEWERHFTCQCFSAHSCGPKLVYPDSIQEIWVHRTGG</sequence>
<evidence type="ECO:0000256" key="4">
    <source>
        <dbReference type="ARBA" id="ARBA00023157"/>
    </source>
</evidence>
<evidence type="ECO:0000313" key="11">
    <source>
        <dbReference type="EMBL" id="KAK7891173.1"/>
    </source>
</evidence>
<dbReference type="Proteomes" id="UP001460270">
    <property type="component" value="Unassembled WGS sequence"/>
</dbReference>
<dbReference type="GO" id="GO:0005975">
    <property type="term" value="P:carbohydrate metabolic process"/>
    <property type="evidence" value="ECO:0007669"/>
    <property type="project" value="UniProtKB-UniRule"/>
</dbReference>
<dbReference type="EMBL" id="JBBPFD010000017">
    <property type="protein sequence ID" value="KAK7891173.1"/>
    <property type="molecule type" value="Genomic_DNA"/>
</dbReference>
<dbReference type="PIRSF" id="PIRSF038193">
    <property type="entry name" value="Hyaluronidase"/>
    <property type="match status" value="1"/>
</dbReference>
<dbReference type="InterPro" id="IPR017853">
    <property type="entry name" value="GH"/>
</dbReference>
<evidence type="ECO:0000313" key="12">
    <source>
        <dbReference type="Proteomes" id="UP001460270"/>
    </source>
</evidence>
<dbReference type="InterPro" id="IPR013785">
    <property type="entry name" value="Aldolase_TIM"/>
</dbReference>
<dbReference type="GO" id="GO:0001669">
    <property type="term" value="C:acrosomal vesicle"/>
    <property type="evidence" value="ECO:0007669"/>
    <property type="project" value="TreeGrafter"/>
</dbReference>
<evidence type="ECO:0000256" key="2">
    <source>
        <dbReference type="ARBA" id="ARBA00008871"/>
    </source>
</evidence>
<dbReference type="PRINTS" id="PR00846">
    <property type="entry name" value="GLHYDRLASE56"/>
</dbReference>
<feature type="glycosylation site" description="N-linked (GlcNAc...) asparagine" evidence="8">
    <location>
        <position position="314"/>
    </location>
</feature>
<keyword evidence="3 10" id="KW-0378">Hydrolase</keyword>
<evidence type="ECO:0000256" key="6">
    <source>
        <dbReference type="PIRNR" id="PIRNR038193"/>
    </source>
</evidence>
<protein>
    <recommendedName>
        <fullName evidence="10">Hyaluronidase</fullName>
        <ecNumber evidence="10">3.2.1.35</ecNumber>
    </recommendedName>
</protein>
<comment type="caution">
    <text evidence="11">The sequence shown here is derived from an EMBL/GenBank/DDBJ whole genome shotgun (WGS) entry which is preliminary data.</text>
</comment>
<evidence type="ECO:0000256" key="5">
    <source>
        <dbReference type="ARBA" id="ARBA00023295"/>
    </source>
</evidence>
<reference evidence="12" key="1">
    <citation type="submission" date="2024-04" db="EMBL/GenBank/DDBJ databases">
        <title>Salinicola lusitanus LLJ914,a marine bacterium isolated from the Okinawa Trough.</title>
        <authorList>
            <person name="Li J."/>
        </authorList>
    </citation>
    <scope>NUCLEOTIDE SEQUENCE [LARGE SCALE GENOMIC DNA]</scope>
</reference>
<feature type="disulfide bond" evidence="9">
    <location>
        <begin position="169"/>
        <end position="183"/>
    </location>
</feature>
<dbReference type="GO" id="GO:0030214">
    <property type="term" value="P:hyaluronan catabolic process"/>
    <property type="evidence" value="ECO:0007669"/>
    <property type="project" value="TreeGrafter"/>
</dbReference>
<dbReference type="InterPro" id="IPR018155">
    <property type="entry name" value="Hyaluronidase"/>
</dbReference>
<evidence type="ECO:0000256" key="8">
    <source>
        <dbReference type="PIRSR" id="PIRSR038193-2"/>
    </source>
</evidence>
<gene>
    <name evidence="11" type="ORF">WMY93_023136</name>
</gene>
<keyword evidence="4 9" id="KW-1015">Disulfide bond</keyword>
<evidence type="ECO:0000256" key="7">
    <source>
        <dbReference type="PIRSR" id="PIRSR038193-1"/>
    </source>
</evidence>
<dbReference type="AlphaFoldDB" id="A0AAW0NDY2"/>
<proteinExistence type="inferred from homology"/>
<comment type="catalytic activity">
    <reaction evidence="1 10">
        <text>Random hydrolysis of (1-&gt;4)-linkages between N-acetyl-beta-D-glucosamine and D-glucuronate residues in hyaluronate.</text>
        <dbReference type="EC" id="3.2.1.35"/>
    </reaction>
</comment>
<feature type="disulfide bond" evidence="9">
    <location>
        <begin position="327"/>
        <end position="380"/>
    </location>
</feature>
<dbReference type="PANTHER" id="PTHR11769">
    <property type="entry name" value="HYALURONIDASE"/>
    <property type="match status" value="1"/>
</dbReference>
<feature type="disulfide bond" evidence="9">
    <location>
        <begin position="8"/>
        <end position="297"/>
    </location>
</feature>
<keyword evidence="5 10" id="KW-0326">Glycosidase</keyword>
<evidence type="ECO:0000256" key="9">
    <source>
        <dbReference type="PIRSR" id="PIRSR038193-3"/>
    </source>
</evidence>
<dbReference type="FunFam" id="3.20.20.70:FF:000065">
    <property type="entry name" value="Hyaluronidase"/>
    <property type="match status" value="1"/>
</dbReference>
<evidence type="ECO:0000256" key="10">
    <source>
        <dbReference type="RuleBase" id="RU610713"/>
    </source>
</evidence>
<dbReference type="Pfam" id="PF01630">
    <property type="entry name" value="Glyco_hydro_56"/>
    <property type="match status" value="1"/>
</dbReference>
<keyword evidence="12" id="KW-1185">Reference proteome</keyword>
<feature type="disulfide bond" evidence="9">
    <location>
        <begin position="322"/>
        <end position="333"/>
    </location>
</feature>
<comment type="similarity">
    <text evidence="2 6 10">Belongs to the glycosyl hydrolase 56 family.</text>
</comment>
<organism evidence="11 12">
    <name type="scientific">Mugilogobius chulae</name>
    <name type="common">yellowstripe goby</name>
    <dbReference type="NCBI Taxonomy" id="88201"/>
    <lineage>
        <taxon>Eukaryota</taxon>
        <taxon>Metazoa</taxon>
        <taxon>Chordata</taxon>
        <taxon>Craniata</taxon>
        <taxon>Vertebrata</taxon>
        <taxon>Euteleostomi</taxon>
        <taxon>Actinopterygii</taxon>
        <taxon>Neopterygii</taxon>
        <taxon>Teleostei</taxon>
        <taxon>Neoteleostei</taxon>
        <taxon>Acanthomorphata</taxon>
        <taxon>Gobiaria</taxon>
        <taxon>Gobiiformes</taxon>
        <taxon>Gobioidei</taxon>
        <taxon>Gobiidae</taxon>
        <taxon>Gobionellinae</taxon>
        <taxon>Mugilogobius</taxon>
    </lineage>
</organism>
<accession>A0AAW0NDY2</accession>
<evidence type="ECO:0000256" key="1">
    <source>
        <dbReference type="ARBA" id="ARBA00000251"/>
    </source>
</evidence>
<feature type="active site" description="Proton donor" evidence="7">
    <location>
        <position position="93"/>
    </location>
</feature>
<dbReference type="EC" id="3.2.1.35" evidence="10"/>
<dbReference type="GO" id="GO:0004415">
    <property type="term" value="F:hyalurononglucosaminidase activity"/>
    <property type="evidence" value="ECO:0007669"/>
    <property type="project" value="UniProtKB-UniRule"/>
</dbReference>
<dbReference type="SUPFAM" id="SSF51445">
    <property type="entry name" value="(Trans)glycosidases"/>
    <property type="match status" value="1"/>
</dbReference>
<dbReference type="PANTHER" id="PTHR11769:SF20">
    <property type="entry name" value="HYALURONIDASE PH-20"/>
    <property type="match status" value="1"/>
</dbReference>
<name>A0AAW0NDY2_9GOBI</name>
<dbReference type="Gene3D" id="3.20.20.70">
    <property type="entry name" value="Aldolase class I"/>
    <property type="match status" value="1"/>
</dbReference>